<gene>
    <name evidence="1" type="ORF">FD01_GL002030</name>
</gene>
<keyword evidence="2" id="KW-1185">Reference proteome</keyword>
<sequence length="215" mass="23912">MITTYYPLKFTDQLMNACLDAFYNGEAPQPAPTYDGMIATLLADANVEHRFVYFGQAQAEHRVLVEFPNDTTTYLFSTDQNGYFGFGVHADDPDGAMAEISVTVLQTDDDELWPQAPLGFHPLQLPSKDRFDIYHELMFGDIPKIQVGEFEFTWHTMPSGFTAYFGYGPARAPLPLPVCDCAKHGQIEADDAGFVVFGTELPAGLTPEFALMMQS</sequence>
<dbReference type="EMBL" id="AZEU01000235">
    <property type="protein sequence ID" value="KRL42029.1"/>
    <property type="molecule type" value="Genomic_DNA"/>
</dbReference>
<dbReference type="PATRIC" id="fig|1423769.4.peg.2180"/>
<organism evidence="1 2">
    <name type="scientific">Lacticaseibacillus manihotivorans DSM 13343 = JCM 12514</name>
    <dbReference type="NCBI Taxonomy" id="1423769"/>
    <lineage>
        <taxon>Bacteria</taxon>
        <taxon>Bacillati</taxon>
        <taxon>Bacillota</taxon>
        <taxon>Bacilli</taxon>
        <taxon>Lactobacillales</taxon>
        <taxon>Lactobacillaceae</taxon>
        <taxon>Lacticaseibacillus</taxon>
    </lineage>
</organism>
<name>A0A0R1QBP9_9LACO</name>
<dbReference type="AlphaFoldDB" id="A0A0R1QBP9"/>
<evidence type="ECO:0000313" key="2">
    <source>
        <dbReference type="Proteomes" id="UP000051790"/>
    </source>
</evidence>
<dbReference type="Proteomes" id="UP000051790">
    <property type="component" value="Unassembled WGS sequence"/>
</dbReference>
<proteinExistence type="predicted"/>
<dbReference type="OrthoDB" id="9775095at2"/>
<accession>A0A0R1QBP9</accession>
<reference evidence="1 2" key="1">
    <citation type="journal article" date="2015" name="Genome Announc.">
        <title>Expanding the biotechnology potential of lactobacilli through comparative genomics of 213 strains and associated genera.</title>
        <authorList>
            <person name="Sun Z."/>
            <person name="Harris H.M."/>
            <person name="McCann A."/>
            <person name="Guo C."/>
            <person name="Argimon S."/>
            <person name="Zhang W."/>
            <person name="Yang X."/>
            <person name="Jeffery I.B."/>
            <person name="Cooney J.C."/>
            <person name="Kagawa T.F."/>
            <person name="Liu W."/>
            <person name="Song Y."/>
            <person name="Salvetti E."/>
            <person name="Wrobel A."/>
            <person name="Rasinkangas P."/>
            <person name="Parkhill J."/>
            <person name="Rea M.C."/>
            <person name="O'Sullivan O."/>
            <person name="Ritari J."/>
            <person name="Douillard F.P."/>
            <person name="Paul Ross R."/>
            <person name="Yang R."/>
            <person name="Briner A.E."/>
            <person name="Felis G.E."/>
            <person name="de Vos W.M."/>
            <person name="Barrangou R."/>
            <person name="Klaenhammer T.R."/>
            <person name="Caufield P.W."/>
            <person name="Cui Y."/>
            <person name="Zhang H."/>
            <person name="O'Toole P.W."/>
        </authorList>
    </citation>
    <scope>NUCLEOTIDE SEQUENCE [LARGE SCALE GENOMIC DNA]</scope>
    <source>
        <strain evidence="1 2">DSM 13343</strain>
    </source>
</reference>
<dbReference type="RefSeq" id="WP_056964591.1">
    <property type="nucleotide sequence ID" value="NZ_AZEU01000235.1"/>
</dbReference>
<comment type="caution">
    <text evidence="1">The sequence shown here is derived from an EMBL/GenBank/DDBJ whole genome shotgun (WGS) entry which is preliminary data.</text>
</comment>
<evidence type="ECO:0000313" key="1">
    <source>
        <dbReference type="EMBL" id="KRL42029.1"/>
    </source>
</evidence>
<protein>
    <submittedName>
        <fullName evidence="1">Uncharacterized protein</fullName>
    </submittedName>
</protein>